<reference evidence="11" key="1">
    <citation type="submission" date="2016-10" db="EMBL/GenBank/DDBJ databases">
        <authorList>
            <person name="Varghese N."/>
            <person name="Submissions S."/>
        </authorList>
    </citation>
    <scope>NUCLEOTIDE SEQUENCE [LARGE SCALE GENOMIC DNA]</scope>
    <source>
        <strain evidence="11">DSM 3669</strain>
    </source>
</reference>
<feature type="domain" description="Radical SAM core" evidence="9">
    <location>
        <begin position="188"/>
        <end position="409"/>
    </location>
</feature>
<dbReference type="STRING" id="39060.SAMN05660706_10279"/>
<dbReference type="InterPro" id="IPR006158">
    <property type="entry name" value="Cobalamin-bd"/>
</dbReference>
<dbReference type="SUPFAM" id="SSF102114">
    <property type="entry name" value="Radical SAM enzymes"/>
    <property type="match status" value="1"/>
</dbReference>
<dbReference type="Pfam" id="PF02310">
    <property type="entry name" value="B12-binding"/>
    <property type="match status" value="1"/>
</dbReference>
<evidence type="ECO:0000256" key="6">
    <source>
        <dbReference type="ARBA" id="ARBA00023004"/>
    </source>
</evidence>
<evidence type="ECO:0000256" key="4">
    <source>
        <dbReference type="ARBA" id="ARBA00022691"/>
    </source>
</evidence>
<keyword evidence="7" id="KW-0411">Iron-sulfur</keyword>
<evidence type="ECO:0000313" key="11">
    <source>
        <dbReference type="Proteomes" id="UP000199584"/>
    </source>
</evidence>
<dbReference type="Gene3D" id="3.80.30.20">
    <property type="entry name" value="tm_1862 like domain"/>
    <property type="match status" value="1"/>
</dbReference>
<dbReference type="SFLD" id="SFLDS00029">
    <property type="entry name" value="Radical_SAM"/>
    <property type="match status" value="1"/>
</dbReference>
<dbReference type="GO" id="GO:0031419">
    <property type="term" value="F:cobalamin binding"/>
    <property type="evidence" value="ECO:0007669"/>
    <property type="project" value="InterPro"/>
</dbReference>
<dbReference type="Proteomes" id="UP000199584">
    <property type="component" value="Unassembled WGS sequence"/>
</dbReference>
<keyword evidence="4" id="KW-0949">S-adenosyl-L-methionine</keyword>
<keyword evidence="11" id="KW-1185">Reference proteome</keyword>
<comment type="cofactor">
    <cofactor evidence="1">
        <name>[4Fe-4S] cluster</name>
        <dbReference type="ChEBI" id="CHEBI:49883"/>
    </cofactor>
</comment>
<dbReference type="InterPro" id="IPR036724">
    <property type="entry name" value="Cobalamin-bd_sf"/>
</dbReference>
<evidence type="ECO:0000256" key="3">
    <source>
        <dbReference type="ARBA" id="ARBA00022679"/>
    </source>
</evidence>
<keyword evidence="3" id="KW-0808">Transferase</keyword>
<evidence type="ECO:0000259" key="9">
    <source>
        <dbReference type="PROSITE" id="PS51918"/>
    </source>
</evidence>
<dbReference type="CDD" id="cd02068">
    <property type="entry name" value="radical_SAM_B12_BD"/>
    <property type="match status" value="1"/>
</dbReference>
<dbReference type="SFLD" id="SFLDG01123">
    <property type="entry name" value="methyltransferase_(Class_B)"/>
    <property type="match status" value="1"/>
</dbReference>
<protein>
    <submittedName>
        <fullName evidence="10">Radical SAM superfamily enzyme YgiQ, UPF0313 family</fullName>
    </submittedName>
</protein>
<dbReference type="PROSITE" id="PS51918">
    <property type="entry name" value="RADICAL_SAM"/>
    <property type="match status" value="1"/>
</dbReference>
<name>A0A1I6CUW4_9FIRM</name>
<dbReference type="InterPro" id="IPR023404">
    <property type="entry name" value="rSAM_horseshoe"/>
</dbReference>
<keyword evidence="6" id="KW-0408">Iron</keyword>
<dbReference type="SFLD" id="SFLDG01082">
    <property type="entry name" value="B12-binding_domain_containing"/>
    <property type="match status" value="1"/>
</dbReference>
<dbReference type="SUPFAM" id="SSF52242">
    <property type="entry name" value="Cobalamin (vitamin B12)-binding domain"/>
    <property type="match status" value="1"/>
</dbReference>
<dbReference type="InterPro" id="IPR007197">
    <property type="entry name" value="rSAM"/>
</dbReference>
<keyword evidence="5" id="KW-0479">Metal-binding</keyword>
<dbReference type="PANTHER" id="PTHR43409:SF7">
    <property type="entry name" value="BLL1977 PROTEIN"/>
    <property type="match status" value="1"/>
</dbReference>
<dbReference type="InterPro" id="IPR058240">
    <property type="entry name" value="rSAM_sf"/>
</dbReference>
<sequence>MRILLVVYDNDSYISWFPQGLAYIAAVCRNVGYEVKIYNQDVYHWPESHLLDLLNKERFDVIGVSVIAGYYQYRKLLKISDAINKAKYRPFYIIGGHGPAPEPEYFLKKTKADAVVIGEGENTIIELLEAVRGLRSLSSVNGIAYMENGKCVKTPARELIKNIDEIPFPAWDLFPMDHYALLRMPHIKNSESCMPVLSGRGCTFKCNFCYRMDKGFRARTAESIIEEIQILQKDYGISYIAFSDELLMSSTKRTIELCTSFIKAKLNIKWDCNGRLNYAKPDVLKLMKEAGCVFINYGIESLDEKALRVMGKGLTVKQIITGIENTLAAGISPGFNIIFGNIGETAESLNRGVDFLLKYDDHAQMRTIRPVTPYPGSPLYYYAIEKGLLKDCEDFYENKHVNSDLLSVNFTDMSDDEFHRLLYEANKKLITNYFSAQLSKTLNTAENLYLNKDASFRGFRQS</sequence>
<dbReference type="PANTHER" id="PTHR43409">
    <property type="entry name" value="ANAEROBIC MAGNESIUM-PROTOPORPHYRIN IX MONOMETHYL ESTER CYCLASE-RELATED"/>
    <property type="match status" value="1"/>
</dbReference>
<feature type="domain" description="B12-binding" evidence="8">
    <location>
        <begin position="1"/>
        <end position="138"/>
    </location>
</feature>
<accession>A0A1I6CUW4</accession>
<organism evidence="10 11">
    <name type="scientific">Desulfoscipio geothermicus DSM 3669</name>
    <dbReference type="NCBI Taxonomy" id="1121426"/>
    <lineage>
        <taxon>Bacteria</taxon>
        <taxon>Bacillati</taxon>
        <taxon>Bacillota</taxon>
        <taxon>Clostridia</taxon>
        <taxon>Eubacteriales</taxon>
        <taxon>Desulfallaceae</taxon>
        <taxon>Desulfoscipio</taxon>
    </lineage>
</organism>
<dbReference type="GO" id="GO:0046872">
    <property type="term" value="F:metal ion binding"/>
    <property type="evidence" value="ECO:0007669"/>
    <property type="project" value="UniProtKB-KW"/>
</dbReference>
<dbReference type="SMART" id="SM00729">
    <property type="entry name" value="Elp3"/>
    <property type="match status" value="1"/>
</dbReference>
<dbReference type="AlphaFoldDB" id="A0A1I6CUW4"/>
<dbReference type="InterPro" id="IPR034466">
    <property type="entry name" value="Methyltransferase_Class_B"/>
</dbReference>
<dbReference type="RefSeq" id="WP_092481755.1">
    <property type="nucleotide sequence ID" value="NZ_FOYM01000002.1"/>
</dbReference>
<dbReference type="GO" id="GO:0003824">
    <property type="term" value="F:catalytic activity"/>
    <property type="evidence" value="ECO:0007669"/>
    <property type="project" value="InterPro"/>
</dbReference>
<evidence type="ECO:0000259" key="8">
    <source>
        <dbReference type="PROSITE" id="PS51332"/>
    </source>
</evidence>
<evidence type="ECO:0000256" key="7">
    <source>
        <dbReference type="ARBA" id="ARBA00023014"/>
    </source>
</evidence>
<keyword evidence="2" id="KW-0489">Methyltransferase</keyword>
<dbReference type="Pfam" id="PF04055">
    <property type="entry name" value="Radical_SAM"/>
    <property type="match status" value="1"/>
</dbReference>
<dbReference type="PROSITE" id="PS51332">
    <property type="entry name" value="B12_BINDING"/>
    <property type="match status" value="1"/>
</dbReference>
<dbReference type="GO" id="GO:0051539">
    <property type="term" value="F:4 iron, 4 sulfur cluster binding"/>
    <property type="evidence" value="ECO:0007669"/>
    <property type="project" value="UniProtKB-KW"/>
</dbReference>
<dbReference type="InterPro" id="IPR006638">
    <property type="entry name" value="Elp3/MiaA/NifB-like_rSAM"/>
</dbReference>
<proteinExistence type="predicted"/>
<dbReference type="EMBL" id="FOYM01000002">
    <property type="protein sequence ID" value="SFQ96891.1"/>
    <property type="molecule type" value="Genomic_DNA"/>
</dbReference>
<dbReference type="CDD" id="cd01335">
    <property type="entry name" value="Radical_SAM"/>
    <property type="match status" value="1"/>
</dbReference>
<dbReference type="OrthoDB" id="9801424at2"/>
<evidence type="ECO:0000313" key="10">
    <source>
        <dbReference type="EMBL" id="SFQ96891.1"/>
    </source>
</evidence>
<evidence type="ECO:0000256" key="1">
    <source>
        <dbReference type="ARBA" id="ARBA00001966"/>
    </source>
</evidence>
<evidence type="ECO:0000256" key="2">
    <source>
        <dbReference type="ARBA" id="ARBA00022603"/>
    </source>
</evidence>
<dbReference type="InterPro" id="IPR051198">
    <property type="entry name" value="BchE-like"/>
</dbReference>
<evidence type="ECO:0000256" key="5">
    <source>
        <dbReference type="ARBA" id="ARBA00022723"/>
    </source>
</evidence>
<gene>
    <name evidence="10" type="ORF">SAMN05660706_10279</name>
</gene>
<dbReference type="Gene3D" id="3.40.50.280">
    <property type="entry name" value="Cobalamin-binding domain"/>
    <property type="match status" value="1"/>
</dbReference>